<feature type="compositionally biased region" description="Polar residues" evidence="1">
    <location>
        <begin position="623"/>
        <end position="632"/>
    </location>
</feature>
<evidence type="ECO:0000259" key="4">
    <source>
        <dbReference type="Pfam" id="PF15445"/>
    </source>
</evidence>
<dbReference type="Proteomes" id="UP000054562">
    <property type="component" value="Unassembled WGS sequence"/>
</dbReference>
<dbReference type="FunFam" id="1.20.58.1930:FF:000001">
    <property type="entry name" value="Erythrocyte membrane protein 1, PfEMP1"/>
    <property type="match status" value="1"/>
</dbReference>
<proteinExistence type="predicted"/>
<dbReference type="InterPro" id="IPR042202">
    <property type="entry name" value="Duffy-ag-bd_sf"/>
</dbReference>
<feature type="compositionally biased region" description="Basic and acidic residues" evidence="1">
    <location>
        <begin position="1"/>
        <end position="12"/>
    </location>
</feature>
<dbReference type="FunFam" id="1.10.1900.40:FF:000003">
    <property type="entry name" value="Erythrocyte membrane protein 1"/>
    <property type="match status" value="1"/>
</dbReference>
<feature type="domain" description="Duffy-binding-like" evidence="2">
    <location>
        <begin position="474"/>
        <end position="620"/>
    </location>
</feature>
<sequence>YKAEKEKEKEEANGELVLDTSSEPDELDKKLKEGKIDDEFKRQMFYTLGDYRDICTGDEKVIKTLEASGDNNIETINKKIKTILNGDTSPGTHSPSSGTTPSSWWNNNAKHIWKGMVCALTYEDNGEKGTSNALQQNEEVRKAFFGDKTAGKPGTNTSTYQSTYKYDQVELKEDENSGGKKTNDTTSPTLKDFVLRPTYFRYLEEWGQNFCKKRTEMLDKIKEECRSENPGHQYCSGDGHDCTENGNLGHHKMLEDPNCPRCYEQCRKYKKWIDIKFDEYHKQEKKYKGEHDKLNGNSENKDYKKYYEEIENRSTVDKFLNELKHCKHSQDNSDPKINTDFEKPETTFGPLEYCKTCPLYGVNCNGRRGRNNQCTEVKKNGETWETLFNGIPENGENSTANITVEMIDRRGPFIKEYIKNSKPSEDLFKTSNLFKSVRDQNWECRYKDENTNVCYLKNFEEKIDLNKYTTFKVFLVYWLDDFLYGYYILKKRKVFEQCKENGEKACSEESKNDCACVKKWVDQKTTEWNQIKKHFNRRPHDNRNDIKSKVKMFLETLIPRMNLVNDKGKISDLNAFLKFYQCKCADNSKSDKEGEKKNIVKCLLDKLEKLGKKATSCPGKPSGDQTNCVQSSPLPDDEEPLEEEDQTPEDAKKMIPKICGDMGPTQQQPTEEGTCDPVTPTGNNEEKNIEVKEEEVSGSGEQGSPPAPAPVPVPPNKEETSPPSPPLSDQPTNSIGDILSSTIPFGIAIALTSIALLFLKKKTKSTIDLLRVINIPKSDYDIPTKLSPNRYIPYTSGKYRGKRYIYLEGDSGTDSGYTDHYSDITSSSESEYEELDINDIYAPRAPKYKTLIEVVLEPSGKLSGNTIPTSGNNTTASDTQNDIPTSDTPSSKITDNEWNTLKHDFISQYIQSEQPKDVPNDYSSGDIPLNTQPNTLYFDNNQEKPFIMSIHDRNLYTGEEYSYNINMSTNSMDDIPINRDNNPYSGIDLINDTLSGNKHIDIYDEVLKRKENELFGTNHVKQTSIHSVAKLTNSDPIHNQLELFHKWLDRHRDMCEKWENHHERLAKLKEEWENETHSGNTHTSDSNKTLNTDVSIQIDMNNPKTTNEFTYVDSNPNQVDDTYVDSNPDNSSMDTILEDLDKPFNEPYYYDMYDDDIYYDVNDDNDISTVDSNAVDVPSKVQIEMDVNTKLVKEKYPIADVWDI</sequence>
<feature type="domain" description="Duffy-antigen binding" evidence="3">
    <location>
        <begin position="27"/>
        <end position="154"/>
    </location>
</feature>
<dbReference type="Gene3D" id="1.20.58.1930">
    <property type="match status" value="1"/>
</dbReference>
<protein>
    <submittedName>
        <fullName evidence="7">Erythrocyte membrane protein 1</fullName>
    </submittedName>
</protein>
<feature type="compositionally biased region" description="Acidic residues" evidence="1">
    <location>
        <begin position="635"/>
        <end position="648"/>
    </location>
</feature>
<dbReference type="FunFam" id="1.20.58.830:FF:000002">
    <property type="entry name" value="Erythrocyte membrane protein 1, PfEMP1"/>
    <property type="match status" value="1"/>
</dbReference>
<dbReference type="InterPro" id="IPR008602">
    <property type="entry name" value="Duffy-antigen-binding"/>
</dbReference>
<evidence type="ECO:0000259" key="3">
    <source>
        <dbReference type="Pfam" id="PF05424"/>
    </source>
</evidence>
<evidence type="ECO:0000256" key="1">
    <source>
        <dbReference type="SAM" id="MobiDB-lite"/>
    </source>
</evidence>
<evidence type="ECO:0000259" key="6">
    <source>
        <dbReference type="Pfam" id="PF22672"/>
    </source>
</evidence>
<name>A0A0L1I9K6_PLAFA</name>
<feature type="domain" description="Duffy-binding-like" evidence="6">
    <location>
        <begin position="205"/>
        <end position="350"/>
    </location>
</feature>
<dbReference type="Pfam" id="PF15445">
    <property type="entry name" value="ATS"/>
    <property type="match status" value="1"/>
</dbReference>
<evidence type="ECO:0000259" key="5">
    <source>
        <dbReference type="Pfam" id="PF18562"/>
    </source>
</evidence>
<dbReference type="Gene3D" id="1.20.58.830">
    <property type="match status" value="1"/>
</dbReference>
<reference evidence="8" key="2">
    <citation type="submission" date="2015-07" db="EMBL/GenBank/DDBJ databases">
        <title>The genome sequence of Plasmodium falciparum IGH-CR14.</title>
        <authorList>
            <consortium name="The Broad Institute Genome Sequencing Platform"/>
            <person name="Volkman S.K."/>
            <person name="Neafsey D.E."/>
            <person name="Dash A.P."/>
            <person name="Chitnis C.E."/>
            <person name="Hartl D.L."/>
            <person name="Young S.K."/>
            <person name="Kodira C.D."/>
            <person name="Zeng Q."/>
            <person name="Koehrsen M."/>
            <person name="Godfrey P."/>
            <person name="Alvarado L."/>
            <person name="Berlin A."/>
            <person name="Borenstein D."/>
            <person name="Chen Z."/>
            <person name="Engels R."/>
            <person name="Freedman E."/>
            <person name="Gellesch M."/>
            <person name="Goldberg J."/>
            <person name="Griggs A."/>
            <person name="Gujja S."/>
            <person name="Heiman D."/>
            <person name="Hepburn T."/>
            <person name="Howarth C."/>
            <person name="Jen D."/>
            <person name="Larson L."/>
            <person name="Lewis B."/>
            <person name="Mehta T."/>
            <person name="Park D."/>
            <person name="Pearson M."/>
            <person name="Roberts A."/>
            <person name="Saif S."/>
            <person name="Shea T."/>
            <person name="Shenoy N."/>
            <person name="Sisk P."/>
            <person name="Stolte C."/>
            <person name="Sykes S."/>
            <person name="Walk T."/>
            <person name="White J."/>
            <person name="Yandava C."/>
            <person name="Wirth D.F."/>
            <person name="Nusbaum C."/>
            <person name="Birren B."/>
        </authorList>
    </citation>
    <scope>NUCLEOTIDE SEQUENCE [LARGE SCALE GENOMIC DNA]</scope>
    <source>
        <strain evidence="8">IGH-CR14</strain>
    </source>
</reference>
<feature type="region of interest" description="Disordered" evidence="1">
    <location>
        <begin position="144"/>
        <end position="163"/>
    </location>
</feature>
<gene>
    <name evidence="7" type="ORF">PFMG_02497</name>
</gene>
<feature type="region of interest" description="Disordered" evidence="1">
    <location>
        <begin position="613"/>
        <end position="735"/>
    </location>
</feature>
<evidence type="ECO:0000259" key="2">
    <source>
        <dbReference type="Pfam" id="PF03011"/>
    </source>
</evidence>
<dbReference type="GO" id="GO:0016020">
    <property type="term" value="C:membrane"/>
    <property type="evidence" value="ECO:0007669"/>
    <property type="project" value="InterPro"/>
</dbReference>
<dbReference type="Pfam" id="PF05424">
    <property type="entry name" value="Duffy_binding"/>
    <property type="match status" value="1"/>
</dbReference>
<feature type="non-terminal residue" evidence="7">
    <location>
        <position position="1"/>
    </location>
</feature>
<dbReference type="SUPFAM" id="SSF140924">
    <property type="entry name" value="Duffy binding domain-like"/>
    <property type="match status" value="2"/>
</dbReference>
<dbReference type="InterPro" id="IPR004258">
    <property type="entry name" value="DBL"/>
</dbReference>
<feature type="compositionally biased region" description="Polar residues" evidence="1">
    <location>
        <begin position="154"/>
        <end position="163"/>
    </location>
</feature>
<dbReference type="Gene3D" id="1.20.1310.20">
    <property type="entry name" value="Duffy-antigen binding domain"/>
    <property type="match status" value="1"/>
</dbReference>
<feature type="region of interest" description="Disordered" evidence="1">
    <location>
        <begin position="1"/>
        <end position="26"/>
    </location>
</feature>
<dbReference type="InterPro" id="IPR041480">
    <property type="entry name" value="CIDR1_gamma"/>
</dbReference>
<dbReference type="EMBL" id="GG665148">
    <property type="protein sequence ID" value="KNG76346.1"/>
    <property type="molecule type" value="Genomic_DNA"/>
</dbReference>
<organism evidence="7 8">
    <name type="scientific">Plasmodium falciparum IGH-CR14</name>
    <dbReference type="NCBI Taxonomy" id="580059"/>
    <lineage>
        <taxon>Eukaryota</taxon>
        <taxon>Sar</taxon>
        <taxon>Alveolata</taxon>
        <taxon>Apicomplexa</taxon>
        <taxon>Aconoidasida</taxon>
        <taxon>Haemosporida</taxon>
        <taxon>Plasmodiidae</taxon>
        <taxon>Plasmodium</taxon>
        <taxon>Plasmodium (Laverania)</taxon>
    </lineage>
</organism>
<dbReference type="GO" id="GO:0046789">
    <property type="term" value="F:host cell surface receptor binding"/>
    <property type="evidence" value="ECO:0007669"/>
    <property type="project" value="InterPro"/>
</dbReference>
<dbReference type="FunFam" id="1.10.1900.40:FF:000005">
    <property type="entry name" value="Erythrocyte membrane protein 1, PfEMP1"/>
    <property type="match status" value="1"/>
</dbReference>
<reference evidence="8" key="1">
    <citation type="submission" date="2015-07" db="EMBL/GenBank/DDBJ databases">
        <title>Annotation of Plasmodium falciparum IGH-CR14.</title>
        <authorList>
            <consortium name="The Broad Institute Genome Sequencing Platform"/>
            <person name="Volkman S.K."/>
            <person name="Neafsey D.E."/>
            <person name="Dash A.P."/>
            <person name="Chitnis C.E."/>
            <person name="Hartl D.L."/>
            <person name="Young S.K."/>
            <person name="Zeng Q."/>
            <person name="Koehrsen M."/>
            <person name="Alvarado L."/>
            <person name="Berlin A."/>
            <person name="Borenstein D."/>
            <person name="Chapman S.B."/>
            <person name="Chen Z."/>
            <person name="Engels R."/>
            <person name="Freedman E."/>
            <person name="Gellesch M."/>
            <person name="Goldberg J."/>
            <person name="Griggs A."/>
            <person name="Gujja S."/>
            <person name="Heilman E.R."/>
            <person name="Heiman D.I."/>
            <person name="Howarth C."/>
            <person name="Jen D."/>
            <person name="Larson L."/>
            <person name="Mehta T."/>
            <person name="Neiman D."/>
            <person name="Park D."/>
            <person name="Pearson M."/>
            <person name="Roberts A."/>
            <person name="Saif S."/>
            <person name="Shea T."/>
            <person name="Shenoy N."/>
            <person name="Sisk P."/>
            <person name="Stolte C."/>
            <person name="Sykes S."/>
            <person name="Walk T."/>
            <person name="White J."/>
            <person name="Yandava C."/>
            <person name="Haas B."/>
            <person name="Henn M.R."/>
            <person name="Nusbaum C."/>
            <person name="Birren B."/>
        </authorList>
    </citation>
    <scope>NUCLEOTIDE SEQUENCE [LARGE SCALE GENOMIC DNA]</scope>
    <source>
        <strain evidence="8">IGH-CR14</strain>
    </source>
</reference>
<feature type="compositionally biased region" description="Pro residues" evidence="1">
    <location>
        <begin position="705"/>
        <end position="715"/>
    </location>
</feature>
<dbReference type="InterPro" id="IPR054595">
    <property type="entry name" value="DBL_C"/>
</dbReference>
<feature type="region of interest" description="Disordered" evidence="1">
    <location>
        <begin position="863"/>
        <end position="895"/>
    </location>
</feature>
<evidence type="ECO:0000313" key="8">
    <source>
        <dbReference type="Proteomes" id="UP000054562"/>
    </source>
</evidence>
<feature type="domain" description="Plasmodium falciparum erythrocyte membrane protein 1 acidic terminal segment" evidence="4">
    <location>
        <begin position="742"/>
        <end position="1204"/>
    </location>
</feature>
<dbReference type="InterPro" id="IPR029211">
    <property type="entry name" value="PfEMP1_ATS"/>
</dbReference>
<feature type="domain" description="Cysteine-rich interdomain region 1 gamma" evidence="5">
    <location>
        <begin position="399"/>
        <end position="458"/>
    </location>
</feature>
<feature type="compositionally biased region" description="Basic and acidic residues" evidence="1">
    <location>
        <begin position="684"/>
        <end position="695"/>
    </location>
</feature>
<accession>A0A0L1I9K6</accession>
<dbReference type="Pfam" id="PF22672">
    <property type="entry name" value="DBL_C"/>
    <property type="match status" value="1"/>
</dbReference>
<dbReference type="Pfam" id="PF18562">
    <property type="entry name" value="CIDR1_gamma"/>
    <property type="match status" value="1"/>
</dbReference>
<dbReference type="Pfam" id="PF03011">
    <property type="entry name" value="PFEMP"/>
    <property type="match status" value="1"/>
</dbReference>
<dbReference type="Gene3D" id="1.10.1900.40">
    <property type="entry name" value="Acidic terminal segments, variant surface antigen of PfEMP1"/>
    <property type="match status" value="2"/>
</dbReference>
<dbReference type="InterPro" id="IPR044932">
    <property type="entry name" value="PfEMP1_ATS_sf"/>
</dbReference>
<evidence type="ECO:0000313" key="7">
    <source>
        <dbReference type="EMBL" id="KNG76346.1"/>
    </source>
</evidence>
<dbReference type="AlphaFoldDB" id="A0A0L1I9K6"/>
<dbReference type="OrthoDB" id="377803at2759"/>